<evidence type="ECO:0000313" key="4">
    <source>
        <dbReference type="Proteomes" id="UP001180616"/>
    </source>
</evidence>
<feature type="compositionally biased region" description="Low complexity" evidence="1">
    <location>
        <begin position="247"/>
        <end position="262"/>
    </location>
</feature>
<protein>
    <recommendedName>
        <fullName evidence="5">Lysozyme inhibitor LprI N-terminal domain-containing protein</fullName>
    </recommendedName>
</protein>
<keyword evidence="4" id="KW-1185">Reference proteome</keyword>
<gene>
    <name evidence="3" type="ORF">KPS_000256</name>
</gene>
<feature type="chain" id="PRO_5046369973" description="Lysozyme inhibitor LprI N-terminal domain-containing protein" evidence="2">
    <location>
        <begin position="28"/>
        <end position="289"/>
    </location>
</feature>
<dbReference type="EMBL" id="CP133659">
    <property type="protein sequence ID" value="WMW65747.1"/>
    <property type="molecule type" value="Genomic_DNA"/>
</dbReference>
<feature type="region of interest" description="Disordered" evidence="1">
    <location>
        <begin position="204"/>
        <end position="289"/>
    </location>
</feature>
<evidence type="ECO:0000256" key="1">
    <source>
        <dbReference type="SAM" id="MobiDB-lite"/>
    </source>
</evidence>
<dbReference type="Proteomes" id="UP001180616">
    <property type="component" value="Chromosome"/>
</dbReference>
<feature type="compositionally biased region" description="Low complexity" evidence="1">
    <location>
        <begin position="214"/>
        <end position="226"/>
    </location>
</feature>
<sequence length="289" mass="31360">MKPKATHCLPAALCSIALLCAHTPALALSDAEYKALKQSSESFSAAEQKLSAIWDKTRGELAQAELKALLADQKDWLQKRRDDQARQQIEALGLDKGEAYAAVTRERAARIETFRQQVELNSRTAYTGMVTRCRAADTAKGLCLIPDNEIADVRIAAETEYTLDPKFFSTLEQLAEKGTRIRVTGKLVTPDNFDPRAKFKVSVIKPETASIPGSTPVTPQPDSSQQQPPPTQLNIPSVESATAGVEAPSTTDATTAAATQPAPNKPAPPPPPSRPMFNPEQILPNQDKY</sequence>
<feature type="compositionally biased region" description="Pro residues" evidence="1">
    <location>
        <begin position="263"/>
        <end position="274"/>
    </location>
</feature>
<organism evidence="3 4">
    <name type="scientific">Nitratidesulfovibrio liaohensis</name>
    <dbReference type="NCBI Taxonomy" id="2604158"/>
    <lineage>
        <taxon>Bacteria</taxon>
        <taxon>Pseudomonadati</taxon>
        <taxon>Thermodesulfobacteriota</taxon>
        <taxon>Desulfovibrionia</taxon>
        <taxon>Desulfovibrionales</taxon>
        <taxon>Desulfovibrionaceae</taxon>
        <taxon>Nitratidesulfovibrio</taxon>
    </lineage>
</organism>
<keyword evidence="2" id="KW-0732">Signal</keyword>
<reference evidence="3" key="1">
    <citation type="submission" date="2023-09" db="EMBL/GenBank/DDBJ databases">
        <authorList>
            <consortium name="CW5 consortium"/>
            <person name="Lu C.-W."/>
        </authorList>
    </citation>
    <scope>NUCLEOTIDE SEQUENCE</scope>
    <source>
        <strain evidence="3">KPS</strain>
    </source>
</reference>
<evidence type="ECO:0000313" key="3">
    <source>
        <dbReference type="EMBL" id="WMW65747.1"/>
    </source>
</evidence>
<proteinExistence type="predicted"/>
<dbReference type="RefSeq" id="WP_309541702.1">
    <property type="nucleotide sequence ID" value="NZ_CP133659.1"/>
</dbReference>
<name>A0ABY9R2A0_9BACT</name>
<accession>A0ABY9R2A0</accession>
<feature type="signal peptide" evidence="2">
    <location>
        <begin position="1"/>
        <end position="27"/>
    </location>
</feature>
<evidence type="ECO:0008006" key="5">
    <source>
        <dbReference type="Google" id="ProtNLM"/>
    </source>
</evidence>
<evidence type="ECO:0000256" key="2">
    <source>
        <dbReference type="SAM" id="SignalP"/>
    </source>
</evidence>